<gene>
    <name evidence="5" type="ORF">CHIRRI_LOCUS6260</name>
</gene>
<sequence>MRFLILFIVILPFFQLCDSSFSESHDDMLIQCRMNIKNLSKKREKHICEKENFDDDFEYQIANMEAPYSGQKFMCISFEKAQDQKLKFKLWFSHEKFSINAFGIKNANIAKGVFESSVVFKSSFIVVIPTGNVTIPQIFGFELNGQDACPFCGQRLEEPAIALIRGGTEVNNHYKYPWHMTIYHYESSNLQYKCGASIIRENKIITAAHCVTYKDQKLHENKLVVRFEEEGKLFESTKYQYKVFRILVHELYSHETFENDIAILILETSIDIHSKNIRAICLPPKGKTNFPNEGFVVGFGSTDRHVNASRILLETKLPIIQKDECRDSDPAFFARHLFDTNFCAGKRGFGVCSGDSGGGLFVYSKGLWILKGIVSNTKPNTDSSIVNPTCSDDNYALFTDVAKYLDWIDKRVSDN</sequence>
<evidence type="ECO:0000256" key="3">
    <source>
        <dbReference type="SAM" id="SignalP"/>
    </source>
</evidence>
<organism evidence="5 6">
    <name type="scientific">Chironomus riparius</name>
    <dbReference type="NCBI Taxonomy" id="315576"/>
    <lineage>
        <taxon>Eukaryota</taxon>
        <taxon>Metazoa</taxon>
        <taxon>Ecdysozoa</taxon>
        <taxon>Arthropoda</taxon>
        <taxon>Hexapoda</taxon>
        <taxon>Insecta</taxon>
        <taxon>Pterygota</taxon>
        <taxon>Neoptera</taxon>
        <taxon>Endopterygota</taxon>
        <taxon>Diptera</taxon>
        <taxon>Nematocera</taxon>
        <taxon>Chironomoidea</taxon>
        <taxon>Chironomidae</taxon>
        <taxon>Chironominae</taxon>
        <taxon>Chironomus</taxon>
    </lineage>
</organism>
<accession>A0A9N9WSD2</accession>
<keyword evidence="1" id="KW-1015">Disulfide bond</keyword>
<reference evidence="5" key="2">
    <citation type="submission" date="2022-10" db="EMBL/GenBank/DDBJ databases">
        <authorList>
            <consortium name="ENA_rothamsted_submissions"/>
            <consortium name="culmorum"/>
            <person name="King R."/>
        </authorList>
    </citation>
    <scope>NUCLEOTIDE SEQUENCE</scope>
</reference>
<dbReference type="PROSITE" id="PS50240">
    <property type="entry name" value="TRYPSIN_DOM"/>
    <property type="match status" value="1"/>
</dbReference>
<evidence type="ECO:0000313" key="5">
    <source>
        <dbReference type="EMBL" id="CAG9803360.1"/>
    </source>
</evidence>
<dbReference type="PANTHER" id="PTHR24260">
    <property type="match status" value="1"/>
</dbReference>
<dbReference type="InterPro" id="IPR018114">
    <property type="entry name" value="TRYPSIN_HIS"/>
</dbReference>
<evidence type="ECO:0000259" key="4">
    <source>
        <dbReference type="PROSITE" id="PS50240"/>
    </source>
</evidence>
<dbReference type="GO" id="GO:0006508">
    <property type="term" value="P:proteolysis"/>
    <property type="evidence" value="ECO:0007669"/>
    <property type="project" value="InterPro"/>
</dbReference>
<dbReference type="FunFam" id="2.40.10.10:FF:000068">
    <property type="entry name" value="transmembrane protease serine 2"/>
    <property type="match status" value="1"/>
</dbReference>
<dbReference type="Gene3D" id="2.40.10.10">
    <property type="entry name" value="Trypsin-like serine proteases"/>
    <property type="match status" value="1"/>
</dbReference>
<dbReference type="GO" id="GO:0004252">
    <property type="term" value="F:serine-type endopeptidase activity"/>
    <property type="evidence" value="ECO:0007669"/>
    <property type="project" value="InterPro"/>
</dbReference>
<keyword evidence="6" id="KW-1185">Reference proteome</keyword>
<dbReference type="Proteomes" id="UP001153620">
    <property type="component" value="Chromosome 2"/>
</dbReference>
<dbReference type="InterPro" id="IPR051333">
    <property type="entry name" value="CLIP_Serine_Protease"/>
</dbReference>
<dbReference type="PRINTS" id="PR00722">
    <property type="entry name" value="CHYMOTRYPSIN"/>
</dbReference>
<feature type="signal peptide" evidence="3">
    <location>
        <begin position="1"/>
        <end position="19"/>
    </location>
</feature>
<dbReference type="Pfam" id="PF00089">
    <property type="entry name" value="Trypsin"/>
    <property type="match status" value="1"/>
</dbReference>
<protein>
    <recommendedName>
        <fullName evidence="4">Peptidase S1 domain-containing protein</fullName>
    </recommendedName>
</protein>
<comment type="similarity">
    <text evidence="2">Belongs to the peptidase S1 family. CLIP subfamily.</text>
</comment>
<dbReference type="PROSITE" id="PS00134">
    <property type="entry name" value="TRYPSIN_HIS"/>
    <property type="match status" value="1"/>
</dbReference>
<dbReference type="InterPro" id="IPR009003">
    <property type="entry name" value="Peptidase_S1_PA"/>
</dbReference>
<dbReference type="SMART" id="SM00020">
    <property type="entry name" value="Tryp_SPc"/>
    <property type="match status" value="1"/>
</dbReference>
<keyword evidence="3" id="KW-0732">Signal</keyword>
<feature type="chain" id="PRO_5040183140" description="Peptidase S1 domain-containing protein" evidence="3">
    <location>
        <begin position="20"/>
        <end position="415"/>
    </location>
</feature>
<evidence type="ECO:0000256" key="1">
    <source>
        <dbReference type="ARBA" id="ARBA00023157"/>
    </source>
</evidence>
<dbReference type="InterPro" id="IPR001314">
    <property type="entry name" value="Peptidase_S1A"/>
</dbReference>
<dbReference type="PANTHER" id="PTHR24260:SF136">
    <property type="entry name" value="GH08193P-RELATED"/>
    <property type="match status" value="1"/>
</dbReference>
<proteinExistence type="inferred from homology"/>
<name>A0A9N9WSD2_9DIPT</name>
<dbReference type="AlphaFoldDB" id="A0A9N9WSD2"/>
<dbReference type="InterPro" id="IPR001254">
    <property type="entry name" value="Trypsin_dom"/>
</dbReference>
<dbReference type="InterPro" id="IPR043504">
    <property type="entry name" value="Peptidase_S1_PA_chymotrypsin"/>
</dbReference>
<evidence type="ECO:0000256" key="2">
    <source>
        <dbReference type="ARBA" id="ARBA00024195"/>
    </source>
</evidence>
<dbReference type="OrthoDB" id="6147874at2759"/>
<dbReference type="CDD" id="cd00190">
    <property type="entry name" value="Tryp_SPc"/>
    <property type="match status" value="1"/>
</dbReference>
<evidence type="ECO:0000313" key="6">
    <source>
        <dbReference type="Proteomes" id="UP001153620"/>
    </source>
</evidence>
<dbReference type="EMBL" id="OU895878">
    <property type="protein sequence ID" value="CAG9803360.1"/>
    <property type="molecule type" value="Genomic_DNA"/>
</dbReference>
<reference evidence="5" key="1">
    <citation type="submission" date="2022-01" db="EMBL/GenBank/DDBJ databases">
        <authorList>
            <person name="King R."/>
        </authorList>
    </citation>
    <scope>NUCLEOTIDE SEQUENCE</scope>
</reference>
<dbReference type="SUPFAM" id="SSF50494">
    <property type="entry name" value="Trypsin-like serine proteases"/>
    <property type="match status" value="1"/>
</dbReference>
<feature type="domain" description="Peptidase S1" evidence="4">
    <location>
        <begin position="164"/>
        <end position="413"/>
    </location>
</feature>